<proteinExistence type="inferred from homology"/>
<keyword evidence="3" id="KW-0326">Glycosidase</keyword>
<dbReference type="Gene3D" id="3.20.20.80">
    <property type="entry name" value="Glycosidases"/>
    <property type="match status" value="1"/>
</dbReference>
<feature type="signal peptide" evidence="6">
    <location>
        <begin position="1"/>
        <end position="22"/>
    </location>
</feature>
<evidence type="ECO:0000313" key="7">
    <source>
        <dbReference type="EMBL" id="KAJ1531497.1"/>
    </source>
</evidence>
<dbReference type="AlphaFoldDB" id="A0AAV7Y131"/>
<sequence>MPPSFFSLVLLHAAALAGYTAAQDEFALPEDILIGAGVSAFQTEGAWNLEGKAESAVDHLLNSSRLAALGFGDGAGEHGTAANSYVRFREDVKMAADLKLQLYRFSISWARLLPTGDASNVNDHGVTFYNNLIDEILVHNMTPMATLHHFDHPQILEDQFGAWQDIKMVDKFKEYARFAFNTFGDRVKLWTTINEPNMYCVYFPAMNQIAGYLNKTDEYGCVHNMVLAHMEAYDVFKTKRLSGKVGFTAKLMPAVAKSTREQDVFLAEAFNQMHAGNVLHPVTFGDYPPLYKRLVRTQKLPEFTTEQKKKLKGSSDFLGLNVYFGFEAAYSAKLNSTPPTAFPGVGKVLQELEHLSLTLDVHGTDTSMIAGYTSIEPQVMERALLWTWNSYGLPIVITENGYGDVTGLAKHDQPRAAYHSAMLRSLASTVNTYDVKVLGYCVWSLLDAFEWSGGFKRPFGLVHVDYEHKSLNRSLKDSASFFQDLAKSSPRVVPFVSGAAGASSVGTVLTIVSLACTFIFRQ</sequence>
<dbReference type="GO" id="GO:0005975">
    <property type="term" value="P:carbohydrate metabolic process"/>
    <property type="evidence" value="ECO:0007669"/>
    <property type="project" value="InterPro"/>
</dbReference>
<evidence type="ECO:0000256" key="5">
    <source>
        <dbReference type="SAM" id="Phobius"/>
    </source>
</evidence>
<dbReference type="Proteomes" id="UP001075354">
    <property type="component" value="Chromosome 1"/>
</dbReference>
<evidence type="ECO:0000256" key="4">
    <source>
        <dbReference type="RuleBase" id="RU003690"/>
    </source>
</evidence>
<keyword evidence="5" id="KW-1133">Transmembrane helix</keyword>
<keyword evidence="8" id="KW-1185">Reference proteome</keyword>
<dbReference type="PANTHER" id="PTHR10353:SF36">
    <property type="entry name" value="LP05116P"/>
    <property type="match status" value="1"/>
</dbReference>
<feature type="transmembrane region" description="Helical" evidence="5">
    <location>
        <begin position="495"/>
        <end position="520"/>
    </location>
</feature>
<dbReference type="EMBL" id="JAPTSV010000001">
    <property type="protein sequence ID" value="KAJ1531497.1"/>
    <property type="molecule type" value="Genomic_DNA"/>
</dbReference>
<name>A0AAV7Y131_9NEOP</name>
<dbReference type="PRINTS" id="PR00131">
    <property type="entry name" value="GLHYDRLASE1"/>
</dbReference>
<comment type="caution">
    <text evidence="7">The sequence shown here is derived from an EMBL/GenBank/DDBJ whole genome shotgun (WGS) entry which is preliminary data.</text>
</comment>
<dbReference type="GO" id="GO:0004553">
    <property type="term" value="F:hydrolase activity, hydrolyzing O-glycosyl compounds"/>
    <property type="evidence" value="ECO:0007669"/>
    <property type="project" value="InterPro"/>
</dbReference>
<evidence type="ECO:0000256" key="2">
    <source>
        <dbReference type="ARBA" id="ARBA00022801"/>
    </source>
</evidence>
<keyword evidence="5" id="KW-0472">Membrane</keyword>
<dbReference type="InterPro" id="IPR017853">
    <property type="entry name" value="GH"/>
</dbReference>
<comment type="similarity">
    <text evidence="1 4">Belongs to the glycosyl hydrolase 1 family.</text>
</comment>
<dbReference type="Pfam" id="PF00232">
    <property type="entry name" value="Glyco_hydro_1"/>
    <property type="match status" value="1"/>
</dbReference>
<keyword evidence="2" id="KW-0378">Hydrolase</keyword>
<evidence type="ECO:0000256" key="3">
    <source>
        <dbReference type="ARBA" id="ARBA00023295"/>
    </source>
</evidence>
<dbReference type="PANTHER" id="PTHR10353">
    <property type="entry name" value="GLYCOSYL HYDROLASE"/>
    <property type="match status" value="1"/>
</dbReference>
<evidence type="ECO:0000313" key="8">
    <source>
        <dbReference type="Proteomes" id="UP001075354"/>
    </source>
</evidence>
<reference evidence="7" key="1">
    <citation type="submission" date="2022-12" db="EMBL/GenBank/DDBJ databases">
        <title>Chromosome-level genome assembly of the bean flower thrips Megalurothrips usitatus.</title>
        <authorList>
            <person name="Ma L."/>
            <person name="Liu Q."/>
            <person name="Li H."/>
            <person name="Cai W."/>
        </authorList>
    </citation>
    <scope>NUCLEOTIDE SEQUENCE</scope>
    <source>
        <strain evidence="7">Cailab_2022a</strain>
    </source>
</reference>
<protein>
    <recommendedName>
        <fullName evidence="9">Myrosinase 1-like</fullName>
    </recommendedName>
</protein>
<evidence type="ECO:0000256" key="6">
    <source>
        <dbReference type="SAM" id="SignalP"/>
    </source>
</evidence>
<keyword evidence="6" id="KW-0732">Signal</keyword>
<accession>A0AAV7Y131</accession>
<evidence type="ECO:0000256" key="1">
    <source>
        <dbReference type="ARBA" id="ARBA00010838"/>
    </source>
</evidence>
<feature type="chain" id="PRO_5043753783" description="Myrosinase 1-like" evidence="6">
    <location>
        <begin position="23"/>
        <end position="522"/>
    </location>
</feature>
<dbReference type="SUPFAM" id="SSF51445">
    <property type="entry name" value="(Trans)glycosidases"/>
    <property type="match status" value="1"/>
</dbReference>
<organism evidence="7 8">
    <name type="scientific">Megalurothrips usitatus</name>
    <name type="common">bean blossom thrips</name>
    <dbReference type="NCBI Taxonomy" id="439358"/>
    <lineage>
        <taxon>Eukaryota</taxon>
        <taxon>Metazoa</taxon>
        <taxon>Ecdysozoa</taxon>
        <taxon>Arthropoda</taxon>
        <taxon>Hexapoda</taxon>
        <taxon>Insecta</taxon>
        <taxon>Pterygota</taxon>
        <taxon>Neoptera</taxon>
        <taxon>Paraneoptera</taxon>
        <taxon>Thysanoptera</taxon>
        <taxon>Terebrantia</taxon>
        <taxon>Thripoidea</taxon>
        <taxon>Thripidae</taxon>
        <taxon>Megalurothrips</taxon>
    </lineage>
</organism>
<evidence type="ECO:0008006" key="9">
    <source>
        <dbReference type="Google" id="ProtNLM"/>
    </source>
</evidence>
<dbReference type="InterPro" id="IPR001360">
    <property type="entry name" value="Glyco_hydro_1"/>
</dbReference>
<gene>
    <name evidence="7" type="ORF">ONE63_000172</name>
</gene>
<keyword evidence="5" id="KW-0812">Transmembrane</keyword>